<name>A0ABD1WI55_9LAMI</name>
<dbReference type="EMBL" id="JBFOLJ010000003">
    <property type="protein sequence ID" value="KAL2549371.1"/>
    <property type="molecule type" value="Genomic_DNA"/>
</dbReference>
<comment type="caution">
    <text evidence="1">The sequence shown here is derived from an EMBL/GenBank/DDBJ whole genome shotgun (WGS) entry which is preliminary data.</text>
</comment>
<gene>
    <name evidence="1" type="ORF">Fot_10901</name>
</gene>
<evidence type="ECO:0000313" key="2">
    <source>
        <dbReference type="Proteomes" id="UP001604277"/>
    </source>
</evidence>
<sequence>MEHQTPEGSNQPHFIIPHIQGPNPSHELCPLPEELSANIGVNFSSSATTEAHWAHLQLLASQQSQQALLGTLYSSISPFDVARSSHLRSGEILAENIELSQSQSPALMLDISQNQYLLQAAQVPNNNNALFPVDQFTQNTCSTNETLNTYHLPLSTLPPEFRVPSSSRFSGQQLHPQVSMPLGNISDLRLMNADIAHAQGISYPVRSQGIQGHPNLAAGSNSSNLDGGSSSYSLYPLVSGQKGGPKTGREGGTGGLIKAVWGWFSL</sequence>
<organism evidence="1 2">
    <name type="scientific">Forsythia ovata</name>
    <dbReference type="NCBI Taxonomy" id="205694"/>
    <lineage>
        <taxon>Eukaryota</taxon>
        <taxon>Viridiplantae</taxon>
        <taxon>Streptophyta</taxon>
        <taxon>Embryophyta</taxon>
        <taxon>Tracheophyta</taxon>
        <taxon>Spermatophyta</taxon>
        <taxon>Magnoliopsida</taxon>
        <taxon>eudicotyledons</taxon>
        <taxon>Gunneridae</taxon>
        <taxon>Pentapetalae</taxon>
        <taxon>asterids</taxon>
        <taxon>lamiids</taxon>
        <taxon>Lamiales</taxon>
        <taxon>Oleaceae</taxon>
        <taxon>Forsythieae</taxon>
        <taxon>Forsythia</taxon>
    </lineage>
</organism>
<proteinExistence type="predicted"/>
<keyword evidence="2" id="KW-1185">Reference proteome</keyword>
<dbReference type="AlphaFoldDB" id="A0ABD1WI55"/>
<reference evidence="2" key="1">
    <citation type="submission" date="2024-07" db="EMBL/GenBank/DDBJ databases">
        <title>Two chromosome-level genome assemblies of Korean endemic species Abeliophyllum distichum and Forsythia ovata (Oleaceae).</title>
        <authorList>
            <person name="Jang H."/>
        </authorList>
    </citation>
    <scope>NUCLEOTIDE SEQUENCE [LARGE SCALE GENOMIC DNA]</scope>
</reference>
<protein>
    <submittedName>
        <fullName evidence="1">Uncharacterized protein</fullName>
    </submittedName>
</protein>
<evidence type="ECO:0000313" key="1">
    <source>
        <dbReference type="EMBL" id="KAL2549371.1"/>
    </source>
</evidence>
<accession>A0ABD1WI55</accession>
<dbReference type="Proteomes" id="UP001604277">
    <property type="component" value="Unassembled WGS sequence"/>
</dbReference>